<sequence length="52" mass="5639">MGSGHPTTADEQGGQINLTSISNTIRNSPLLCYWRSNLQGITSCCNHTIFLS</sequence>
<name>A0A0V1GCD1_TRIPS</name>
<gene>
    <name evidence="1" type="ORF">T4B_591</name>
</gene>
<dbReference type="AlphaFoldDB" id="A0A0V1GCD1"/>
<dbReference type="EMBL" id="JYDS01004341">
    <property type="protein sequence ID" value="KRY95267.1"/>
    <property type="molecule type" value="Genomic_DNA"/>
</dbReference>
<evidence type="ECO:0000313" key="2">
    <source>
        <dbReference type="Proteomes" id="UP000054805"/>
    </source>
</evidence>
<accession>A0A0V1GCD1</accession>
<organism evidence="1 2">
    <name type="scientific">Trichinella pseudospiralis</name>
    <name type="common">Parasitic roundworm</name>
    <dbReference type="NCBI Taxonomy" id="6337"/>
    <lineage>
        <taxon>Eukaryota</taxon>
        <taxon>Metazoa</taxon>
        <taxon>Ecdysozoa</taxon>
        <taxon>Nematoda</taxon>
        <taxon>Enoplea</taxon>
        <taxon>Dorylaimia</taxon>
        <taxon>Trichinellida</taxon>
        <taxon>Trichinellidae</taxon>
        <taxon>Trichinella</taxon>
    </lineage>
</organism>
<evidence type="ECO:0000313" key="1">
    <source>
        <dbReference type="EMBL" id="KRY95267.1"/>
    </source>
</evidence>
<keyword evidence="2" id="KW-1185">Reference proteome</keyword>
<reference evidence="1 2" key="1">
    <citation type="submission" date="2015-01" db="EMBL/GenBank/DDBJ databases">
        <title>Evolution of Trichinella species and genotypes.</title>
        <authorList>
            <person name="Korhonen P.K."/>
            <person name="Edoardo P."/>
            <person name="Giuseppe L.R."/>
            <person name="Gasser R.B."/>
        </authorList>
    </citation>
    <scope>NUCLEOTIDE SEQUENCE [LARGE SCALE GENOMIC DNA]</scope>
    <source>
        <strain evidence="1">ISS588</strain>
    </source>
</reference>
<comment type="caution">
    <text evidence="1">The sequence shown here is derived from an EMBL/GenBank/DDBJ whole genome shotgun (WGS) entry which is preliminary data.</text>
</comment>
<proteinExistence type="predicted"/>
<protein>
    <submittedName>
        <fullName evidence="1">Uncharacterized protein</fullName>
    </submittedName>
</protein>
<dbReference type="Proteomes" id="UP000054805">
    <property type="component" value="Unassembled WGS sequence"/>
</dbReference>